<proteinExistence type="predicted"/>
<accession>A0A921S6T1</accession>
<evidence type="ECO:0000313" key="2">
    <source>
        <dbReference type="Proteomes" id="UP000807115"/>
    </source>
</evidence>
<reference evidence="1" key="1">
    <citation type="journal article" date="2019" name="BMC Genomics">
        <title>A new reference genome for Sorghum bicolor reveals high levels of sequence similarity between sweet and grain genotypes: implications for the genetics of sugar metabolism.</title>
        <authorList>
            <person name="Cooper E.A."/>
            <person name="Brenton Z.W."/>
            <person name="Flinn B.S."/>
            <person name="Jenkins J."/>
            <person name="Shu S."/>
            <person name="Flowers D."/>
            <person name="Luo F."/>
            <person name="Wang Y."/>
            <person name="Xia P."/>
            <person name="Barry K."/>
            <person name="Daum C."/>
            <person name="Lipzen A."/>
            <person name="Yoshinaga Y."/>
            <person name="Schmutz J."/>
            <person name="Saski C."/>
            <person name="Vermerris W."/>
            <person name="Kresovich S."/>
        </authorList>
    </citation>
    <scope>NUCLEOTIDE SEQUENCE</scope>
</reference>
<dbReference type="AlphaFoldDB" id="A0A921S6T1"/>
<gene>
    <name evidence="1" type="ORF">BDA96_01G507400</name>
</gene>
<reference evidence="1" key="2">
    <citation type="submission" date="2020-10" db="EMBL/GenBank/DDBJ databases">
        <authorList>
            <person name="Cooper E.A."/>
            <person name="Brenton Z.W."/>
            <person name="Flinn B.S."/>
            <person name="Jenkins J."/>
            <person name="Shu S."/>
            <person name="Flowers D."/>
            <person name="Luo F."/>
            <person name="Wang Y."/>
            <person name="Xia P."/>
            <person name="Barry K."/>
            <person name="Daum C."/>
            <person name="Lipzen A."/>
            <person name="Yoshinaga Y."/>
            <person name="Schmutz J."/>
            <person name="Saski C."/>
            <person name="Vermerris W."/>
            <person name="Kresovich S."/>
        </authorList>
    </citation>
    <scope>NUCLEOTIDE SEQUENCE</scope>
</reference>
<protein>
    <submittedName>
        <fullName evidence="1">Uncharacterized protein</fullName>
    </submittedName>
</protein>
<name>A0A921S6T1_SORBI</name>
<comment type="caution">
    <text evidence="1">The sequence shown here is derived from an EMBL/GenBank/DDBJ whole genome shotgun (WGS) entry which is preliminary data.</text>
</comment>
<dbReference type="EMBL" id="CM027680">
    <property type="protein sequence ID" value="KAG0552440.1"/>
    <property type="molecule type" value="Genomic_DNA"/>
</dbReference>
<evidence type="ECO:0000313" key="1">
    <source>
        <dbReference type="EMBL" id="KAG0552440.1"/>
    </source>
</evidence>
<organism evidence="1 2">
    <name type="scientific">Sorghum bicolor</name>
    <name type="common">Sorghum</name>
    <name type="synonym">Sorghum vulgare</name>
    <dbReference type="NCBI Taxonomy" id="4558"/>
    <lineage>
        <taxon>Eukaryota</taxon>
        <taxon>Viridiplantae</taxon>
        <taxon>Streptophyta</taxon>
        <taxon>Embryophyta</taxon>
        <taxon>Tracheophyta</taxon>
        <taxon>Spermatophyta</taxon>
        <taxon>Magnoliopsida</taxon>
        <taxon>Liliopsida</taxon>
        <taxon>Poales</taxon>
        <taxon>Poaceae</taxon>
        <taxon>PACMAD clade</taxon>
        <taxon>Panicoideae</taxon>
        <taxon>Andropogonodae</taxon>
        <taxon>Andropogoneae</taxon>
        <taxon>Sorghinae</taxon>
        <taxon>Sorghum</taxon>
    </lineage>
</organism>
<sequence length="114" mass="12286">MSHNSTFVFPTATAARRKYRPQAGDVNGFGLGQPRFSPRVMHGRACPCEALISGCPGTKAILSGPLVNTVIYPAGRWFDQHQGDAACDGLCACLCVCVCVYSSQRETRTVVTYL</sequence>
<dbReference type="Proteomes" id="UP000807115">
    <property type="component" value="Chromosome 1"/>
</dbReference>